<dbReference type="STRING" id="123214.PERMA_1777"/>
<sequence>MANIQNIIQKKAKEAKKKLLRSGNQYAREYVKLLEEAQKEISQKLLNQEETPYQNWRLQNLLKEIEKDIQNTLEKPSQHLMKKIAEESLQEVSQSLKEAFQEIVEKAEEKDIPQIKETFKEVFKQSVKDLQIKESFFLVPKEAVSFLTAYSMVFSDNLSKDLINKIKKQVSFGMLQGESVYKIARRIAKTPLPSNEVFRDVYDRALIIARTETARAYTHGSLHYYKKMGINKVKWLCGKTPCPKCQARCGIIYEADVGGDIPLHPNCTCAISPAQIGKKPIVSEKEIQFSKEKKRHIKNTRKILKDVRKDKIPSWVKKQTEEEKLEKHIPNLFGVSWKNLREDRKAYYKEKFDKVLKETLENPNRVYYLDDVGNKDTGKYMFTKYKTGTIAIIDKDTLKIRTFFKVDKEKGSTNKERVVNYIQQLKIRLEKHKGNKTFMELGDGEGKR</sequence>
<dbReference type="RefSeq" id="WP_012675433.1">
    <property type="nucleotide sequence ID" value="NC_012440.1"/>
</dbReference>
<protein>
    <recommendedName>
        <fullName evidence="4">Phage head morphogenesis protein, SPP1 gp7 family</fullName>
    </recommendedName>
</protein>
<dbReference type="KEGG" id="pmx:PERMA_1777"/>
<proteinExistence type="predicted"/>
<keyword evidence="1" id="KW-0175">Coiled coil</keyword>
<dbReference type="eggNOG" id="COG2369">
    <property type="taxonomic scope" value="Bacteria"/>
</dbReference>
<dbReference type="EMBL" id="CP001230">
    <property type="protein sequence ID" value="ACO03194.1"/>
    <property type="molecule type" value="Genomic_DNA"/>
</dbReference>
<dbReference type="HOGENOM" id="CLU_610912_0_0_0"/>
<accession>C0QS94</accession>
<feature type="coiled-coil region" evidence="1">
    <location>
        <begin position="27"/>
        <end position="109"/>
    </location>
</feature>
<dbReference type="PaxDb" id="123214-PERMA_1777"/>
<evidence type="ECO:0008006" key="4">
    <source>
        <dbReference type="Google" id="ProtNLM"/>
    </source>
</evidence>
<name>C0QS94_PERMH</name>
<keyword evidence="3" id="KW-1185">Reference proteome</keyword>
<gene>
    <name evidence="2" type="ordered locus">PERMA_1777</name>
</gene>
<evidence type="ECO:0000313" key="3">
    <source>
        <dbReference type="Proteomes" id="UP000001366"/>
    </source>
</evidence>
<evidence type="ECO:0000313" key="2">
    <source>
        <dbReference type="EMBL" id="ACO03194.1"/>
    </source>
</evidence>
<evidence type="ECO:0000256" key="1">
    <source>
        <dbReference type="SAM" id="Coils"/>
    </source>
</evidence>
<dbReference type="AlphaFoldDB" id="C0QS94"/>
<organism evidence="2 3">
    <name type="scientific">Persephonella marina (strain DSM 14350 / EX-H1)</name>
    <dbReference type="NCBI Taxonomy" id="123214"/>
    <lineage>
        <taxon>Bacteria</taxon>
        <taxon>Pseudomonadati</taxon>
        <taxon>Aquificota</taxon>
        <taxon>Aquificia</taxon>
        <taxon>Aquificales</taxon>
        <taxon>Hydrogenothermaceae</taxon>
        <taxon>Persephonella</taxon>
    </lineage>
</organism>
<reference evidence="2 3" key="1">
    <citation type="journal article" date="2009" name="J. Bacteriol.">
        <title>Complete and draft genome sequences of six members of the Aquificales.</title>
        <authorList>
            <person name="Reysenbach A.L."/>
            <person name="Hamamura N."/>
            <person name="Podar M."/>
            <person name="Griffiths E."/>
            <person name="Ferreira S."/>
            <person name="Hochstein R."/>
            <person name="Heidelberg J."/>
            <person name="Johnson J."/>
            <person name="Mead D."/>
            <person name="Pohorille A."/>
            <person name="Sarmiento M."/>
            <person name="Schweighofer K."/>
            <person name="Seshadri R."/>
            <person name="Voytek M.A."/>
        </authorList>
    </citation>
    <scope>NUCLEOTIDE SEQUENCE [LARGE SCALE GENOMIC DNA]</scope>
    <source>
        <strain evidence="3">DSM 14350 / EX-H1</strain>
    </source>
</reference>
<dbReference type="OrthoDB" id="582275at2"/>
<dbReference type="Proteomes" id="UP000001366">
    <property type="component" value="Chromosome"/>
</dbReference>